<keyword evidence="2" id="KW-0732">Signal</keyword>
<comment type="caution">
    <text evidence="3">The sequence shown here is derived from an EMBL/GenBank/DDBJ whole genome shotgun (WGS) entry which is preliminary data.</text>
</comment>
<dbReference type="AlphaFoldDB" id="A0AAE0FVX5"/>
<evidence type="ECO:0000313" key="4">
    <source>
        <dbReference type="Proteomes" id="UP001190700"/>
    </source>
</evidence>
<feature type="region of interest" description="Disordered" evidence="1">
    <location>
        <begin position="79"/>
        <end position="261"/>
    </location>
</feature>
<feature type="chain" id="PRO_5042291261" evidence="2">
    <location>
        <begin position="18"/>
        <end position="294"/>
    </location>
</feature>
<evidence type="ECO:0000256" key="1">
    <source>
        <dbReference type="SAM" id="MobiDB-lite"/>
    </source>
</evidence>
<protein>
    <submittedName>
        <fullName evidence="3">Uncharacterized protein</fullName>
    </submittedName>
</protein>
<proteinExistence type="predicted"/>
<name>A0AAE0FVX5_9CHLO</name>
<evidence type="ECO:0000313" key="3">
    <source>
        <dbReference type="EMBL" id="KAK3266999.1"/>
    </source>
</evidence>
<feature type="compositionally biased region" description="Basic and acidic residues" evidence="1">
    <location>
        <begin position="155"/>
        <end position="173"/>
    </location>
</feature>
<dbReference type="Proteomes" id="UP001190700">
    <property type="component" value="Unassembled WGS sequence"/>
</dbReference>
<feature type="signal peptide" evidence="2">
    <location>
        <begin position="1"/>
        <end position="17"/>
    </location>
</feature>
<accession>A0AAE0FVX5</accession>
<reference evidence="3 4" key="1">
    <citation type="journal article" date="2015" name="Genome Biol. Evol.">
        <title>Comparative Genomics of a Bacterivorous Green Alga Reveals Evolutionary Causalities and Consequences of Phago-Mixotrophic Mode of Nutrition.</title>
        <authorList>
            <person name="Burns J.A."/>
            <person name="Paasch A."/>
            <person name="Narechania A."/>
            <person name="Kim E."/>
        </authorList>
    </citation>
    <scope>NUCLEOTIDE SEQUENCE [LARGE SCALE GENOMIC DNA]</scope>
    <source>
        <strain evidence="3 4">PLY_AMNH</strain>
    </source>
</reference>
<gene>
    <name evidence="3" type="ORF">CYMTET_24415</name>
</gene>
<evidence type="ECO:0000256" key="2">
    <source>
        <dbReference type="SAM" id="SignalP"/>
    </source>
</evidence>
<sequence>MELLATLLLKIVVCIEADEPQATSCIQEGPPPPGPPVSALGCAKHGCRNGSAPKPMQTLMPSPPGGGGAVIAMKHPSAAPAGHLPQRSATHLRHSINQPPRARCDKGCDKAASLPEARRQKAEAASLPEARRQKAEAASLPEARRQKAEAASLPEARRQKAEAATPEARRQKAEAASLPEARRQKAEAASLPEARRQKAEAASLPEARRQKAEAASLPEARRQKAEAASLPEARRQKAEAASLPEARRQKAEGGFIEGPDRCCKEEITSPMAERDLLMLCASLSRSPAPGAPQR</sequence>
<keyword evidence="4" id="KW-1185">Reference proteome</keyword>
<organism evidence="3 4">
    <name type="scientific">Cymbomonas tetramitiformis</name>
    <dbReference type="NCBI Taxonomy" id="36881"/>
    <lineage>
        <taxon>Eukaryota</taxon>
        <taxon>Viridiplantae</taxon>
        <taxon>Chlorophyta</taxon>
        <taxon>Pyramimonadophyceae</taxon>
        <taxon>Pyramimonadales</taxon>
        <taxon>Pyramimonadaceae</taxon>
        <taxon>Cymbomonas</taxon>
    </lineage>
</organism>
<dbReference type="EMBL" id="LGRX02012674">
    <property type="protein sequence ID" value="KAK3266999.1"/>
    <property type="molecule type" value="Genomic_DNA"/>
</dbReference>